<gene>
    <name evidence="2" type="ORF">DW921_12060</name>
</gene>
<proteinExistence type="predicted"/>
<dbReference type="InterPro" id="IPR052344">
    <property type="entry name" value="Transposase-related"/>
</dbReference>
<evidence type="ECO:0000313" key="3">
    <source>
        <dbReference type="Proteomes" id="UP000283855"/>
    </source>
</evidence>
<dbReference type="AlphaFoldDB" id="A0A413SWY1"/>
<feature type="domain" description="Transposase IS66 central" evidence="1">
    <location>
        <begin position="97"/>
        <end position="261"/>
    </location>
</feature>
<dbReference type="Proteomes" id="UP000283855">
    <property type="component" value="Unassembled WGS sequence"/>
</dbReference>
<organism evidence="2 3">
    <name type="scientific">Phocaeicola coprophilus</name>
    <dbReference type="NCBI Taxonomy" id="387090"/>
    <lineage>
        <taxon>Bacteria</taxon>
        <taxon>Pseudomonadati</taxon>
        <taxon>Bacteroidota</taxon>
        <taxon>Bacteroidia</taxon>
        <taxon>Bacteroidales</taxon>
        <taxon>Bacteroidaceae</taxon>
        <taxon>Phocaeicola</taxon>
    </lineage>
</organism>
<name>A0A413SWY1_9BACT</name>
<reference evidence="2 3" key="1">
    <citation type="submission" date="2018-08" db="EMBL/GenBank/DDBJ databases">
        <title>A genome reference for cultivated species of the human gut microbiota.</title>
        <authorList>
            <person name="Zou Y."/>
            <person name="Xue W."/>
            <person name="Luo G."/>
        </authorList>
    </citation>
    <scope>NUCLEOTIDE SEQUENCE [LARGE SCALE GENOMIC DNA]</scope>
    <source>
        <strain evidence="2 3">AM42-38</strain>
    </source>
</reference>
<feature type="non-terminal residue" evidence="2">
    <location>
        <position position="1"/>
    </location>
</feature>
<feature type="non-terminal residue" evidence="2">
    <location>
        <position position="262"/>
    </location>
</feature>
<comment type="caution">
    <text evidence="2">The sequence shown here is derived from an EMBL/GenBank/DDBJ whole genome shotgun (WGS) entry which is preliminary data.</text>
</comment>
<accession>A0A413SWY1</accession>
<protein>
    <submittedName>
        <fullName evidence="2">IS66 family transposase</fullName>
    </submittedName>
</protein>
<evidence type="ECO:0000259" key="1">
    <source>
        <dbReference type="Pfam" id="PF03050"/>
    </source>
</evidence>
<dbReference type="EMBL" id="QSFT01000031">
    <property type="protein sequence ID" value="RHA73758.1"/>
    <property type="molecule type" value="Genomic_DNA"/>
</dbReference>
<dbReference type="PANTHER" id="PTHR33678">
    <property type="entry name" value="BLL1576 PROTEIN"/>
    <property type="match status" value="1"/>
</dbReference>
<dbReference type="PANTHER" id="PTHR33678:SF2">
    <property type="match status" value="1"/>
</dbReference>
<dbReference type="Pfam" id="PF03050">
    <property type="entry name" value="DDE_Tnp_IS66"/>
    <property type="match status" value="1"/>
</dbReference>
<dbReference type="InterPro" id="IPR004291">
    <property type="entry name" value="Transposase_IS66_central"/>
</dbReference>
<evidence type="ECO:0000313" key="2">
    <source>
        <dbReference type="EMBL" id="RHA73758.1"/>
    </source>
</evidence>
<sequence length="262" mass="30350">PKASLSKERPYRKGMTYNKACVGTPIIHRSDYTMLPEGSVVISSSYRKIRNIVSYIEEHHFEVLKVKHADGRIESMFLPMKDDVRASLYDEIVPGTSITANMLSYLMFNRFQMSTPAYREAKNRLSDMDWNTSVQNLLNWADKGAMQLNKLIPALKKIALQDGANVNVDETWLRYHAYNKKRKTYMWCLVNRKARIVIFFYEDTTDDEGVQKHGGRNRNVLKEFLGDAKIKSLQSDGYNVYMYLDNELMDIDHLCCLAHARA</sequence>